<dbReference type="AlphaFoldDB" id="A0A5B7CHR3"/>
<protein>
    <submittedName>
        <fullName evidence="3">Uncharacterized protein</fullName>
    </submittedName>
</protein>
<organism evidence="3 4">
    <name type="scientific">Portunus trituberculatus</name>
    <name type="common">Swimming crab</name>
    <name type="synonym">Neptunus trituberculatus</name>
    <dbReference type="NCBI Taxonomy" id="210409"/>
    <lineage>
        <taxon>Eukaryota</taxon>
        <taxon>Metazoa</taxon>
        <taxon>Ecdysozoa</taxon>
        <taxon>Arthropoda</taxon>
        <taxon>Crustacea</taxon>
        <taxon>Multicrustacea</taxon>
        <taxon>Malacostraca</taxon>
        <taxon>Eumalacostraca</taxon>
        <taxon>Eucarida</taxon>
        <taxon>Decapoda</taxon>
        <taxon>Pleocyemata</taxon>
        <taxon>Brachyura</taxon>
        <taxon>Eubrachyura</taxon>
        <taxon>Portunoidea</taxon>
        <taxon>Portunidae</taxon>
        <taxon>Portuninae</taxon>
        <taxon>Portunus</taxon>
    </lineage>
</organism>
<reference evidence="3 4" key="1">
    <citation type="submission" date="2019-05" db="EMBL/GenBank/DDBJ databases">
        <title>Another draft genome of Portunus trituberculatus and its Hox gene families provides insights of decapod evolution.</title>
        <authorList>
            <person name="Jeong J.-H."/>
            <person name="Song I."/>
            <person name="Kim S."/>
            <person name="Choi T."/>
            <person name="Kim D."/>
            <person name="Ryu S."/>
            <person name="Kim W."/>
        </authorList>
    </citation>
    <scope>NUCLEOTIDE SEQUENCE [LARGE SCALE GENOMIC DNA]</scope>
    <source>
        <tissue evidence="3">Muscle</tissue>
    </source>
</reference>
<keyword evidence="4" id="KW-1185">Reference proteome</keyword>
<comment type="caution">
    <text evidence="3">The sequence shown here is derived from an EMBL/GenBank/DDBJ whole genome shotgun (WGS) entry which is preliminary data.</text>
</comment>
<proteinExistence type="predicted"/>
<name>A0A5B7CHR3_PORTR</name>
<gene>
    <name evidence="3" type="ORF">E2C01_001845</name>
</gene>
<feature type="chain" id="PRO_5023019979" evidence="2">
    <location>
        <begin position="20"/>
        <end position="136"/>
    </location>
</feature>
<dbReference type="EMBL" id="VSRR010000060">
    <property type="protein sequence ID" value="MPC09242.1"/>
    <property type="molecule type" value="Genomic_DNA"/>
</dbReference>
<feature type="signal peptide" evidence="2">
    <location>
        <begin position="1"/>
        <end position="19"/>
    </location>
</feature>
<evidence type="ECO:0000256" key="1">
    <source>
        <dbReference type="SAM" id="MobiDB-lite"/>
    </source>
</evidence>
<evidence type="ECO:0000256" key="2">
    <source>
        <dbReference type="SAM" id="SignalP"/>
    </source>
</evidence>
<feature type="compositionally biased region" description="Basic and acidic residues" evidence="1">
    <location>
        <begin position="104"/>
        <end position="120"/>
    </location>
</feature>
<feature type="region of interest" description="Disordered" evidence="1">
    <location>
        <begin position="75"/>
        <end position="136"/>
    </location>
</feature>
<feature type="compositionally biased region" description="Basic and acidic residues" evidence="1">
    <location>
        <begin position="127"/>
        <end position="136"/>
    </location>
</feature>
<accession>A0A5B7CHR3</accession>
<evidence type="ECO:0000313" key="4">
    <source>
        <dbReference type="Proteomes" id="UP000324222"/>
    </source>
</evidence>
<feature type="region of interest" description="Disordered" evidence="1">
    <location>
        <begin position="27"/>
        <end position="52"/>
    </location>
</feature>
<dbReference type="Proteomes" id="UP000324222">
    <property type="component" value="Unassembled WGS sequence"/>
</dbReference>
<evidence type="ECO:0000313" key="3">
    <source>
        <dbReference type="EMBL" id="MPC09242.1"/>
    </source>
</evidence>
<sequence length="136" mass="14940">MGLGVGVVRRLGLVQVALATHGLHPLEEGEVDDSEDRGRSGQGCRDVMAPPRQPARTRGLVFCWCSGGQGRTIGTSQLDGLIQPAKPTKPQPELDGSFLPQPILEEKGYDLKETAEEKGKDKRKRKWTEDQKKHLS</sequence>
<keyword evidence="2" id="KW-0732">Signal</keyword>